<sequence length="64" mass="7065">MDLDHLDQHPADPDLPLIGELSDPRLSRLVRTSIGLSAESIDLLTSLAERLRAAERALPDPAYF</sequence>
<name>A0A285L6F6_9NOCA</name>
<dbReference type="EMBL" id="OBEG01000002">
    <property type="protein sequence ID" value="SNY80472.1"/>
    <property type="molecule type" value="Genomic_DNA"/>
</dbReference>
<evidence type="ECO:0000313" key="1">
    <source>
        <dbReference type="EMBL" id="SNY80472.1"/>
    </source>
</evidence>
<reference evidence="1 2" key="1">
    <citation type="submission" date="2017-09" db="EMBL/GenBank/DDBJ databases">
        <authorList>
            <person name="Ehlers B."/>
            <person name="Leendertz F.H."/>
        </authorList>
    </citation>
    <scope>NUCLEOTIDE SEQUENCE [LARGE SCALE GENOMIC DNA]</scope>
    <source>
        <strain evidence="1 2">DSM 45537</strain>
    </source>
</reference>
<dbReference type="Proteomes" id="UP000219565">
    <property type="component" value="Unassembled WGS sequence"/>
</dbReference>
<organism evidence="1 2">
    <name type="scientific">Nocardia amikacinitolerans</name>
    <dbReference type="NCBI Taxonomy" id="756689"/>
    <lineage>
        <taxon>Bacteria</taxon>
        <taxon>Bacillati</taxon>
        <taxon>Actinomycetota</taxon>
        <taxon>Actinomycetes</taxon>
        <taxon>Mycobacteriales</taxon>
        <taxon>Nocardiaceae</taxon>
        <taxon>Nocardia</taxon>
    </lineage>
</organism>
<dbReference type="RefSeq" id="WP_067791937.1">
    <property type="nucleotide sequence ID" value="NZ_OBEG01000002.1"/>
</dbReference>
<dbReference type="AlphaFoldDB" id="A0A285L6F6"/>
<protein>
    <submittedName>
        <fullName evidence="1">Uncharacterized protein</fullName>
    </submittedName>
</protein>
<gene>
    <name evidence="1" type="ORF">SAMN04244553_2041</name>
</gene>
<evidence type="ECO:0000313" key="2">
    <source>
        <dbReference type="Proteomes" id="UP000219565"/>
    </source>
</evidence>
<proteinExistence type="predicted"/>
<accession>A0A285L6F6</accession>
<keyword evidence="2" id="KW-1185">Reference proteome</keyword>